<dbReference type="GeneID" id="37640898"/>
<proteinExistence type="predicted"/>
<dbReference type="RefSeq" id="WP_117362881.1">
    <property type="nucleotide sequence ID" value="NZ_CP024047.1"/>
</dbReference>
<organism evidence="2 3">
    <name type="scientific">Natrarchaeobaculum sulfurireducens</name>
    <dbReference type="NCBI Taxonomy" id="2044521"/>
    <lineage>
        <taxon>Archaea</taxon>
        <taxon>Methanobacteriati</taxon>
        <taxon>Methanobacteriota</taxon>
        <taxon>Stenosarchaea group</taxon>
        <taxon>Halobacteria</taxon>
        <taxon>Halobacteriales</taxon>
        <taxon>Natrialbaceae</taxon>
        <taxon>Natrarchaeobaculum</taxon>
    </lineage>
</organism>
<keyword evidence="1" id="KW-0472">Membrane</keyword>
<evidence type="ECO:0000256" key="1">
    <source>
        <dbReference type="SAM" id="Phobius"/>
    </source>
</evidence>
<dbReference type="Proteomes" id="UP000258707">
    <property type="component" value="Chromosome"/>
</dbReference>
<dbReference type="AlphaFoldDB" id="A0A346PB72"/>
<dbReference type="EMBL" id="CP024047">
    <property type="protein sequence ID" value="AXR76767.1"/>
    <property type="molecule type" value="Genomic_DNA"/>
</dbReference>
<protein>
    <submittedName>
        <fullName evidence="2">Uncharacterized protein</fullName>
    </submittedName>
</protein>
<feature type="transmembrane region" description="Helical" evidence="1">
    <location>
        <begin position="37"/>
        <end position="61"/>
    </location>
</feature>
<accession>A0A346PB72</accession>
<evidence type="ECO:0000313" key="2">
    <source>
        <dbReference type="EMBL" id="AXR76767.1"/>
    </source>
</evidence>
<keyword evidence="1" id="KW-0812">Transmembrane</keyword>
<feature type="transmembrane region" description="Helical" evidence="1">
    <location>
        <begin position="12"/>
        <end position="31"/>
    </location>
</feature>
<gene>
    <name evidence="2" type="ORF">AArc1_0423</name>
</gene>
<reference evidence="3" key="1">
    <citation type="submission" date="2017-10" db="EMBL/GenBank/DDBJ databases">
        <title>Phenotypic and genomic properties of facultatively anaerobic sulfur-reducing natronoarchaea from hypersaline soda lakes.</title>
        <authorList>
            <person name="Sorokin D.Y."/>
            <person name="Kublanov I.V."/>
            <person name="Roman P."/>
            <person name="Sinninghe Damste J.S."/>
            <person name="Golyshin P.N."/>
            <person name="Rojo D."/>
            <person name="Ciordia S."/>
            <person name="Mena Md.C."/>
            <person name="Ferrer M."/>
            <person name="Messina E."/>
            <person name="Smedile F."/>
            <person name="La Spada G."/>
            <person name="La Cono V."/>
            <person name="Yakimov M.M."/>
        </authorList>
    </citation>
    <scope>NUCLEOTIDE SEQUENCE [LARGE SCALE GENOMIC DNA]</scope>
    <source>
        <strain evidence="3">AArc1</strain>
    </source>
</reference>
<dbReference type="KEGG" id="nan:AArc1_0423"/>
<name>A0A346PB72_9EURY</name>
<sequence length="69" mass="7345">MSDTHRWPPERVLVAVILASVAAVVLATLRFDVGPRQLTVGTGVVAAGLVITSIALPAWLLSKWQAEQP</sequence>
<evidence type="ECO:0000313" key="3">
    <source>
        <dbReference type="Proteomes" id="UP000258707"/>
    </source>
</evidence>
<keyword evidence="1" id="KW-1133">Transmembrane helix</keyword>